<evidence type="ECO:0000256" key="4">
    <source>
        <dbReference type="ARBA" id="ARBA00022448"/>
    </source>
</evidence>
<evidence type="ECO:0000256" key="13">
    <source>
        <dbReference type="HAMAP-Rule" id="MF_01810"/>
    </source>
</evidence>
<protein>
    <recommendedName>
        <fullName evidence="3 13">Membrane protein insertase YidC</fullName>
    </recommendedName>
    <alternativeName>
        <fullName evidence="12 13">Foldase YidC</fullName>
    </alternativeName>
    <alternativeName>
        <fullName evidence="11 13">Membrane integrase YidC</fullName>
    </alternativeName>
    <alternativeName>
        <fullName evidence="13">Membrane protein YidC</fullName>
    </alternativeName>
</protein>
<feature type="transmembrane region" description="Helical" evidence="13">
    <location>
        <begin position="267"/>
        <end position="294"/>
    </location>
</feature>
<organism evidence="16 17">
    <name type="scientific">Magnetofaba australis IT-1</name>
    <dbReference type="NCBI Taxonomy" id="1434232"/>
    <lineage>
        <taxon>Bacteria</taxon>
        <taxon>Pseudomonadati</taxon>
        <taxon>Pseudomonadota</taxon>
        <taxon>Magnetococcia</taxon>
        <taxon>Magnetococcales</taxon>
        <taxon>Magnetococcaceae</taxon>
        <taxon>Magnetofaba</taxon>
    </lineage>
</organism>
<dbReference type="Pfam" id="PF14849">
    <property type="entry name" value="YidC_periplas"/>
    <property type="match status" value="1"/>
</dbReference>
<dbReference type="InterPro" id="IPR038221">
    <property type="entry name" value="YidC_periplasmic_sf"/>
</dbReference>
<keyword evidence="7 13" id="KW-0653">Protein transport</keyword>
<feature type="transmembrane region" description="Helical" evidence="13">
    <location>
        <begin position="343"/>
        <end position="368"/>
    </location>
</feature>
<keyword evidence="9 13" id="KW-0472">Membrane</keyword>
<dbReference type="PRINTS" id="PR01900">
    <property type="entry name" value="YIDCPROTEIN"/>
</dbReference>
<keyword evidence="8 13" id="KW-1133">Transmembrane helix</keyword>
<dbReference type="InterPro" id="IPR019998">
    <property type="entry name" value="Membr_insert_YidC"/>
</dbReference>
<gene>
    <name evidence="13" type="primary">yidC</name>
    <name evidence="16" type="ORF">MAIT1_05481</name>
</gene>
<dbReference type="GO" id="GO:0005886">
    <property type="term" value="C:plasma membrane"/>
    <property type="evidence" value="ECO:0007669"/>
    <property type="project" value="UniProtKB-SubCell"/>
</dbReference>
<keyword evidence="6 13" id="KW-0812">Transmembrane</keyword>
<dbReference type="CDD" id="cd20070">
    <property type="entry name" value="5TM_YidC_Alb3"/>
    <property type="match status" value="1"/>
</dbReference>
<evidence type="ECO:0000313" key="16">
    <source>
        <dbReference type="EMBL" id="OSM00464.1"/>
    </source>
</evidence>
<keyword evidence="17" id="KW-1185">Reference proteome</keyword>
<dbReference type="Gene3D" id="2.70.98.90">
    <property type="match status" value="1"/>
</dbReference>
<evidence type="ECO:0000256" key="2">
    <source>
        <dbReference type="ARBA" id="ARBA00010527"/>
    </source>
</evidence>
<comment type="function">
    <text evidence="13">Required for the insertion and/or proper folding and/or complex formation of integral membrane proteins into the membrane. Involved in integration of membrane proteins that insert both dependently and independently of the Sec translocase complex, as well as at least some lipoproteins. Aids folding of multispanning membrane proteins.</text>
</comment>
<comment type="subcellular location">
    <subcellularLocation>
        <location evidence="1">Cell inner membrane</location>
        <topology evidence="1">Multi-pass membrane protein</topology>
    </subcellularLocation>
    <subcellularLocation>
        <location evidence="13">Cell membrane</location>
        <topology evidence="13">Multi-pass membrane protein</topology>
    </subcellularLocation>
</comment>
<feature type="domain" description="Membrane insertase YidC/Oxa/ALB C-terminal" evidence="14">
    <location>
        <begin position="204"/>
        <end position="382"/>
    </location>
</feature>
<evidence type="ECO:0000256" key="1">
    <source>
        <dbReference type="ARBA" id="ARBA00004429"/>
    </source>
</evidence>
<keyword evidence="4 13" id="KW-0813">Transport</keyword>
<dbReference type="STRING" id="1434232.MAIT1_05481"/>
<dbReference type="Proteomes" id="UP000194003">
    <property type="component" value="Unassembled WGS sequence"/>
</dbReference>
<evidence type="ECO:0000256" key="12">
    <source>
        <dbReference type="ARBA" id="ARBA00033342"/>
    </source>
</evidence>
<sequence>MLTLQWRNGQNVTFEKQITIPKQGYRITVEDRVFNKGDKPLSFYHFAQFKRVPHTLQTEGGPVSMDFEGPMAYLDNERQQHEYDDLREGQDARHAAKVGWGGFSDKYFLAAILPGAMPEGQTQRFYFDYDAPTFRTGVVSPASQVAAGGAFVKKYDLYIGPKEIRTLEAEGDNLERAIDYGWFHFLAVPLVDTLLFFNDYLSNYGLAIILLTVLIKLAFFPLANKSYRSMNAMKKLQPKIEDLKKLYGSDKQRLNQEMMKLYQEHKVNPLGGCLPILVQIPVFFALYKTLFLSIEMRHAPFALWIHDLSAMDPYYVLPLLMGASMFLQSRLNPAPADPIQAKIMMFLPVIFTVMFLSFPSGLVLYWFVNNVLSIAQQWYIMKKYA</sequence>
<dbReference type="InterPro" id="IPR047196">
    <property type="entry name" value="YidC_ALB_C"/>
</dbReference>
<reference evidence="16 17" key="1">
    <citation type="journal article" date="2016" name="BMC Genomics">
        <title>Combined genomic and structural analyses of a cultured magnetotactic bacterium reveals its niche adaptation to a dynamic environment.</title>
        <authorList>
            <person name="Araujo A.C."/>
            <person name="Morillo V."/>
            <person name="Cypriano J."/>
            <person name="Teixeira L.C."/>
            <person name="Leao P."/>
            <person name="Lyra S."/>
            <person name="Almeida L.G."/>
            <person name="Bazylinski D.A."/>
            <person name="Vasconcellos A.T."/>
            <person name="Abreu F."/>
            <person name="Lins U."/>
        </authorList>
    </citation>
    <scope>NUCLEOTIDE SEQUENCE [LARGE SCALE GENOMIC DNA]</scope>
    <source>
        <strain evidence="16 17">IT-1</strain>
    </source>
</reference>
<dbReference type="HAMAP" id="MF_01810">
    <property type="entry name" value="YidC_type1"/>
    <property type="match status" value="1"/>
</dbReference>
<comment type="caution">
    <text evidence="16">The sequence shown here is derived from an EMBL/GenBank/DDBJ whole genome shotgun (WGS) entry which is preliminary data.</text>
</comment>
<proteinExistence type="inferred from homology"/>
<evidence type="ECO:0000259" key="14">
    <source>
        <dbReference type="Pfam" id="PF02096"/>
    </source>
</evidence>
<evidence type="ECO:0000256" key="9">
    <source>
        <dbReference type="ARBA" id="ARBA00023136"/>
    </source>
</evidence>
<dbReference type="PRINTS" id="PR00701">
    <property type="entry name" value="60KDINNERMP"/>
</dbReference>
<accession>A0A1Y2K0X9</accession>
<name>A0A1Y2K0X9_9PROT</name>
<dbReference type="GO" id="GO:0051205">
    <property type="term" value="P:protein insertion into membrane"/>
    <property type="evidence" value="ECO:0007669"/>
    <property type="project" value="TreeGrafter"/>
</dbReference>
<dbReference type="EMBL" id="LVJN01000021">
    <property type="protein sequence ID" value="OSM00464.1"/>
    <property type="molecule type" value="Genomic_DNA"/>
</dbReference>
<feature type="transmembrane region" description="Helical" evidence="13">
    <location>
        <begin position="204"/>
        <end position="223"/>
    </location>
</feature>
<dbReference type="GO" id="GO:0015031">
    <property type="term" value="P:protein transport"/>
    <property type="evidence" value="ECO:0007669"/>
    <property type="project" value="UniProtKB-KW"/>
</dbReference>
<evidence type="ECO:0000256" key="11">
    <source>
        <dbReference type="ARBA" id="ARBA00033245"/>
    </source>
</evidence>
<evidence type="ECO:0000259" key="15">
    <source>
        <dbReference type="Pfam" id="PF14849"/>
    </source>
</evidence>
<feature type="domain" description="Membrane insertase YidC N-terminal" evidence="15">
    <location>
        <begin position="2"/>
        <end position="191"/>
    </location>
</feature>
<evidence type="ECO:0000256" key="8">
    <source>
        <dbReference type="ARBA" id="ARBA00022989"/>
    </source>
</evidence>
<dbReference type="InterPro" id="IPR028055">
    <property type="entry name" value="YidC/Oxa/ALB_C"/>
</dbReference>
<dbReference type="InterPro" id="IPR001708">
    <property type="entry name" value="YidC/ALB3/OXA1/COX18"/>
</dbReference>
<comment type="caution">
    <text evidence="13">Lacks conserved residue(s) required for the propagation of feature annotation.</text>
</comment>
<dbReference type="PANTHER" id="PTHR12428">
    <property type="entry name" value="OXA1"/>
    <property type="match status" value="1"/>
</dbReference>
<dbReference type="NCBIfam" id="TIGR03593">
    <property type="entry name" value="yidC_nterm"/>
    <property type="match status" value="1"/>
</dbReference>
<evidence type="ECO:0000256" key="5">
    <source>
        <dbReference type="ARBA" id="ARBA00022475"/>
    </source>
</evidence>
<dbReference type="Pfam" id="PF02096">
    <property type="entry name" value="60KD_IMP"/>
    <property type="match status" value="1"/>
</dbReference>
<comment type="subunit">
    <text evidence="13">Interacts with the Sec translocase complex via SecD. Specifically interacts with transmembrane segments of nascent integral membrane proteins during membrane integration.</text>
</comment>
<evidence type="ECO:0000256" key="7">
    <source>
        <dbReference type="ARBA" id="ARBA00022927"/>
    </source>
</evidence>
<dbReference type="PANTHER" id="PTHR12428:SF65">
    <property type="entry name" value="CYTOCHROME C OXIDASE ASSEMBLY PROTEIN COX18, MITOCHONDRIAL"/>
    <property type="match status" value="1"/>
</dbReference>
<evidence type="ECO:0000256" key="10">
    <source>
        <dbReference type="ARBA" id="ARBA00023186"/>
    </source>
</evidence>
<dbReference type="CDD" id="cd19961">
    <property type="entry name" value="EcYidC-like_peri"/>
    <property type="match status" value="1"/>
</dbReference>
<evidence type="ECO:0000256" key="6">
    <source>
        <dbReference type="ARBA" id="ARBA00022692"/>
    </source>
</evidence>
<dbReference type="AlphaFoldDB" id="A0A1Y2K0X9"/>
<comment type="similarity">
    <text evidence="2 13">Belongs to the OXA1/ALB3/YidC family. Type 1 subfamily.</text>
</comment>
<dbReference type="InterPro" id="IPR028053">
    <property type="entry name" value="Membr_insert_YidC_N"/>
</dbReference>
<evidence type="ECO:0000256" key="3">
    <source>
        <dbReference type="ARBA" id="ARBA00015325"/>
    </source>
</evidence>
<evidence type="ECO:0000313" key="17">
    <source>
        <dbReference type="Proteomes" id="UP000194003"/>
    </source>
</evidence>
<keyword evidence="5 13" id="KW-1003">Cell membrane</keyword>
<dbReference type="GO" id="GO:0032977">
    <property type="term" value="F:membrane insertase activity"/>
    <property type="evidence" value="ECO:0007669"/>
    <property type="project" value="InterPro"/>
</dbReference>
<keyword evidence="10 13" id="KW-0143">Chaperone</keyword>
<dbReference type="NCBIfam" id="TIGR03592">
    <property type="entry name" value="yidC_oxa1_cterm"/>
    <property type="match status" value="1"/>
</dbReference>
<dbReference type="NCBIfam" id="NF002352">
    <property type="entry name" value="PRK01318.1-3"/>
    <property type="match status" value="1"/>
</dbReference>